<accession>A0A6A4Z5P2</accession>
<feature type="domain" description="Reverse transcriptase" evidence="1">
    <location>
        <begin position="1"/>
        <end position="127"/>
    </location>
</feature>
<dbReference type="Pfam" id="PF00078">
    <property type="entry name" value="RVT_1"/>
    <property type="match status" value="1"/>
</dbReference>
<protein>
    <recommendedName>
        <fullName evidence="1">Reverse transcriptase domain-containing protein</fullName>
    </recommendedName>
</protein>
<evidence type="ECO:0000313" key="3">
    <source>
        <dbReference type="Proteomes" id="UP000469452"/>
    </source>
</evidence>
<evidence type="ECO:0000259" key="1">
    <source>
        <dbReference type="PROSITE" id="PS50878"/>
    </source>
</evidence>
<dbReference type="InterPro" id="IPR000477">
    <property type="entry name" value="RT_dom"/>
</dbReference>
<proteinExistence type="predicted"/>
<evidence type="ECO:0000313" key="2">
    <source>
        <dbReference type="EMBL" id="KAF0708163.1"/>
    </source>
</evidence>
<reference evidence="2 3" key="1">
    <citation type="submission" date="2019-06" db="EMBL/GenBank/DDBJ databases">
        <title>Genomics analysis of Aphanomyces spp. identifies a new class of oomycete effector associated with host adaptation.</title>
        <authorList>
            <person name="Gaulin E."/>
        </authorList>
    </citation>
    <scope>NUCLEOTIDE SEQUENCE [LARGE SCALE GENOMIC DNA]</scope>
    <source>
        <strain evidence="2 3">E</strain>
    </source>
</reference>
<dbReference type="PROSITE" id="PS50878">
    <property type="entry name" value="RT_POL"/>
    <property type="match status" value="1"/>
</dbReference>
<sequence length="150" mass="16405">MGPEIRPTRGVKQGCPLSCLLFVLYIEPLGDMLRQQPHLGIHLPNGDVTTSIFFADDSTLLSADLPAAVAQHTFVEEFCAVFGARLNQAKCMTLVLNGHLDPADIDDGGLLNIVPTGRPVKYLGLLFGHNLQLHHQINLVNARFMACFQT</sequence>
<dbReference type="VEuPathDB" id="FungiDB:H257_19324"/>
<dbReference type="EMBL" id="VJMI01019128">
    <property type="protein sequence ID" value="KAF0708163.1"/>
    <property type="molecule type" value="Genomic_DNA"/>
</dbReference>
<dbReference type="AlphaFoldDB" id="A0A6A4Z5P2"/>
<dbReference type="Proteomes" id="UP000469452">
    <property type="component" value="Unassembled WGS sequence"/>
</dbReference>
<name>A0A6A4Z5P2_APHAT</name>
<gene>
    <name evidence="2" type="ORF">AaE_013327</name>
</gene>
<organism evidence="2 3">
    <name type="scientific">Aphanomyces astaci</name>
    <name type="common">Crayfish plague agent</name>
    <dbReference type="NCBI Taxonomy" id="112090"/>
    <lineage>
        <taxon>Eukaryota</taxon>
        <taxon>Sar</taxon>
        <taxon>Stramenopiles</taxon>
        <taxon>Oomycota</taxon>
        <taxon>Saprolegniomycetes</taxon>
        <taxon>Saprolegniales</taxon>
        <taxon>Verrucalvaceae</taxon>
        <taxon>Aphanomyces</taxon>
    </lineage>
</organism>
<comment type="caution">
    <text evidence="2">The sequence shown here is derived from an EMBL/GenBank/DDBJ whole genome shotgun (WGS) entry which is preliminary data.</text>
</comment>